<evidence type="ECO:0000313" key="2">
    <source>
        <dbReference type="EMBL" id="GAA4135595.1"/>
    </source>
</evidence>
<sequence>MKRTLISVFALFLAVTVFAQDNTLLWKISGKGLKKESYLFGTLHMACGEDFRMEDKVKVAAGKVEGLVLEVDLENPNNLATIQNLMKPDPDFFKDFDPKKKALIDSVMKSKSLPVEIFDQAPPVVVLSLLTMQSFACSDPTNIKMMEMELKKLAELKDKPVAELETPEFQINLLNNLFHAEDLYNYLKDSDSQVAATKKLVAAYFSENIKDIEKLSEEMDYLSPEGHDKLLKERNNAWMEKLPTLLKEKPLLVAVGAAHLVGEKGLIKLLKKQGYKVTPVLD</sequence>
<dbReference type="PANTHER" id="PTHR40590:SF1">
    <property type="entry name" value="CYTOPLASMIC PROTEIN"/>
    <property type="match status" value="1"/>
</dbReference>
<accession>A0ABP7YHY3</accession>
<evidence type="ECO:0000313" key="3">
    <source>
        <dbReference type="Proteomes" id="UP001500101"/>
    </source>
</evidence>
<keyword evidence="3" id="KW-1185">Reference proteome</keyword>
<feature type="chain" id="PRO_5045710377" evidence="1">
    <location>
        <begin position="20"/>
        <end position="282"/>
    </location>
</feature>
<dbReference type="Proteomes" id="UP001500101">
    <property type="component" value="Unassembled WGS sequence"/>
</dbReference>
<dbReference type="InterPro" id="IPR002816">
    <property type="entry name" value="TraB/PrgY/GumN_fam"/>
</dbReference>
<dbReference type="InterPro" id="IPR047111">
    <property type="entry name" value="YbaP-like"/>
</dbReference>
<comment type="caution">
    <text evidence="2">The sequence shown here is derived from an EMBL/GenBank/DDBJ whole genome shotgun (WGS) entry which is preliminary data.</text>
</comment>
<dbReference type="PANTHER" id="PTHR40590">
    <property type="entry name" value="CYTOPLASMIC PROTEIN-RELATED"/>
    <property type="match status" value="1"/>
</dbReference>
<feature type="signal peptide" evidence="1">
    <location>
        <begin position="1"/>
        <end position="19"/>
    </location>
</feature>
<keyword evidence="1" id="KW-0732">Signal</keyword>
<evidence type="ECO:0000256" key="1">
    <source>
        <dbReference type="SAM" id="SignalP"/>
    </source>
</evidence>
<dbReference type="CDD" id="cd14789">
    <property type="entry name" value="Tiki"/>
    <property type="match status" value="1"/>
</dbReference>
<dbReference type="RefSeq" id="WP_344673479.1">
    <property type="nucleotide sequence ID" value="NZ_BAAAZI010000006.1"/>
</dbReference>
<organism evidence="2 3">
    <name type="scientific">Sphingobacterium kyonggiense</name>
    <dbReference type="NCBI Taxonomy" id="714075"/>
    <lineage>
        <taxon>Bacteria</taxon>
        <taxon>Pseudomonadati</taxon>
        <taxon>Bacteroidota</taxon>
        <taxon>Sphingobacteriia</taxon>
        <taxon>Sphingobacteriales</taxon>
        <taxon>Sphingobacteriaceae</taxon>
        <taxon>Sphingobacterium</taxon>
    </lineage>
</organism>
<protein>
    <submittedName>
        <fullName evidence="2">TraB/GumN family protein</fullName>
    </submittedName>
</protein>
<proteinExistence type="predicted"/>
<reference evidence="3" key="1">
    <citation type="journal article" date="2019" name="Int. J. Syst. Evol. Microbiol.">
        <title>The Global Catalogue of Microorganisms (GCM) 10K type strain sequencing project: providing services to taxonomists for standard genome sequencing and annotation.</title>
        <authorList>
            <consortium name="The Broad Institute Genomics Platform"/>
            <consortium name="The Broad Institute Genome Sequencing Center for Infectious Disease"/>
            <person name="Wu L."/>
            <person name="Ma J."/>
        </authorList>
    </citation>
    <scope>NUCLEOTIDE SEQUENCE [LARGE SCALE GENOMIC DNA]</scope>
    <source>
        <strain evidence="3">JCM 16704</strain>
    </source>
</reference>
<name>A0ABP7YHY3_9SPHI</name>
<dbReference type="EMBL" id="BAAAZI010000006">
    <property type="protein sequence ID" value="GAA4135595.1"/>
    <property type="molecule type" value="Genomic_DNA"/>
</dbReference>
<dbReference type="Pfam" id="PF01963">
    <property type="entry name" value="TraB_PrgY_gumN"/>
    <property type="match status" value="1"/>
</dbReference>
<gene>
    <name evidence="2" type="ORF">GCM10022216_09630</name>
</gene>